<dbReference type="AlphaFoldDB" id="A0A212LRW0"/>
<dbReference type="EMBL" id="FMJE01000003">
    <property type="protein sequence ID" value="SCM80211.1"/>
    <property type="molecule type" value="Genomic_DNA"/>
</dbReference>
<reference evidence="2" key="1">
    <citation type="submission" date="2016-08" db="EMBL/GenBank/DDBJ databases">
        <authorList>
            <person name="Seilhamer J.J."/>
        </authorList>
    </citation>
    <scope>NUCLEOTIDE SEQUENCE</scope>
    <source>
        <strain evidence="2">86</strain>
    </source>
</reference>
<evidence type="ECO:0000256" key="1">
    <source>
        <dbReference type="SAM" id="MobiDB-lite"/>
    </source>
</evidence>
<gene>
    <name evidence="2" type="ORF">KL86SPO_30389</name>
</gene>
<name>A0A212LRW0_9FIRM</name>
<evidence type="ECO:0000313" key="2">
    <source>
        <dbReference type="EMBL" id="SCM80211.1"/>
    </source>
</evidence>
<feature type="region of interest" description="Disordered" evidence="1">
    <location>
        <begin position="129"/>
        <end position="205"/>
    </location>
</feature>
<feature type="compositionally biased region" description="Low complexity" evidence="1">
    <location>
        <begin position="154"/>
        <end position="173"/>
    </location>
</feature>
<protein>
    <submittedName>
        <fullName evidence="2">Uncharacterized protein</fullName>
    </submittedName>
</protein>
<proteinExistence type="predicted"/>
<accession>A0A212LRW0</accession>
<dbReference type="RefSeq" id="WP_075755533.1">
    <property type="nucleotide sequence ID" value="NZ_LT608335.1"/>
</dbReference>
<feature type="compositionally biased region" description="Basic and acidic residues" evidence="1">
    <location>
        <begin position="137"/>
        <end position="151"/>
    </location>
</feature>
<organism evidence="2">
    <name type="scientific">uncultured Sporomusa sp</name>
    <dbReference type="NCBI Taxonomy" id="307249"/>
    <lineage>
        <taxon>Bacteria</taxon>
        <taxon>Bacillati</taxon>
        <taxon>Bacillota</taxon>
        <taxon>Negativicutes</taxon>
        <taxon>Selenomonadales</taxon>
        <taxon>Sporomusaceae</taxon>
        <taxon>Sporomusa</taxon>
        <taxon>environmental samples</taxon>
    </lineage>
</organism>
<sequence>MPNDTDTTGSSSLLGSINRMLDASVTSGAGLDNLVTVLSLLCLFSIVNRGHTTNMPQQTQTAANSNPLHKLLGELTKGGGDSGAGGGLSPDTLMSLLPLLNNPQLKSKLNPGTMGSVLGLLNNLGGLGLGGGGNSQEKPKNETKSEPKTELPKQPAETEAPAAQAATAQQAAPPKERSLPPQNDEDSEEPDGKTYGRYLNWKNNF</sequence>